<dbReference type="PANTHER" id="PTHR11596">
    <property type="entry name" value="ALKALINE PHOSPHATASE"/>
    <property type="match status" value="1"/>
</dbReference>
<comment type="cofactor">
    <cofactor evidence="3">
        <name>Mg(2+)</name>
        <dbReference type="ChEBI" id="CHEBI:18420"/>
    </cofactor>
    <text evidence="3">Binds 1 Mg(2+) ion.</text>
</comment>
<evidence type="ECO:0000256" key="4">
    <source>
        <dbReference type="RuleBase" id="RU003946"/>
    </source>
</evidence>
<dbReference type="CDD" id="cd16012">
    <property type="entry name" value="ALP"/>
    <property type="match status" value="1"/>
</dbReference>
<sequence length="240" mass="26184">MTHAQNAGKKTGIVSTTRITHATPAAAFGRSPDRNWEADSDIPPAKRACPDLARQLIENDPGKRLNVVFGGGKRNFQPRNSASGKGRRNDARDLIQEWLHNAVLSNVSARYVENKYQLKDAIASAPDRVLGLFSENHMEFESEKKKPVSGEPTLAEMTEAAIELLQNPNGFVLLVEGGRIDHALHCTNAKRAILETLALEKAINTALLSTNPVDTLILVGADHSHVMTINGYPKRGNPIL</sequence>
<feature type="non-terminal residue" evidence="6">
    <location>
        <position position="1"/>
    </location>
</feature>
<dbReference type="InterPro" id="IPR017850">
    <property type="entry name" value="Alkaline_phosphatase_core_sf"/>
</dbReference>
<name>A0A7R9C012_9CRUS</name>
<dbReference type="EC" id="3.1.3.1" evidence="1"/>
<evidence type="ECO:0000313" key="7">
    <source>
        <dbReference type="Proteomes" id="UP000678499"/>
    </source>
</evidence>
<keyword evidence="3" id="KW-0479">Metal-binding</keyword>
<dbReference type="InterPro" id="IPR001952">
    <property type="entry name" value="Alkaline_phosphatase"/>
</dbReference>
<feature type="binding site" evidence="3">
    <location>
        <position position="23"/>
    </location>
    <ligand>
        <name>Mg(2+)</name>
        <dbReference type="ChEBI" id="CHEBI:18420"/>
    </ligand>
</feature>
<comment type="similarity">
    <text evidence="4">Belongs to the alkaline phosphatase family.</text>
</comment>
<evidence type="ECO:0000256" key="3">
    <source>
        <dbReference type="PIRSR" id="PIRSR601952-2"/>
    </source>
</evidence>
<dbReference type="GO" id="GO:0004035">
    <property type="term" value="F:alkaline phosphatase activity"/>
    <property type="evidence" value="ECO:0007669"/>
    <property type="project" value="UniProtKB-EC"/>
</dbReference>
<dbReference type="PRINTS" id="PR00113">
    <property type="entry name" value="ALKPHPHTASE"/>
</dbReference>
<organism evidence="6">
    <name type="scientific">Notodromas monacha</name>
    <dbReference type="NCBI Taxonomy" id="399045"/>
    <lineage>
        <taxon>Eukaryota</taxon>
        <taxon>Metazoa</taxon>
        <taxon>Ecdysozoa</taxon>
        <taxon>Arthropoda</taxon>
        <taxon>Crustacea</taxon>
        <taxon>Oligostraca</taxon>
        <taxon>Ostracoda</taxon>
        <taxon>Podocopa</taxon>
        <taxon>Podocopida</taxon>
        <taxon>Cypridocopina</taxon>
        <taxon>Cypridoidea</taxon>
        <taxon>Cyprididae</taxon>
        <taxon>Notodromas</taxon>
    </lineage>
</organism>
<comment type="cofactor">
    <cofactor evidence="3">
        <name>Zn(2+)</name>
        <dbReference type="ChEBI" id="CHEBI:29105"/>
    </cofactor>
    <text evidence="3">Binds 2 Zn(2+) ions.</text>
</comment>
<protein>
    <recommendedName>
        <fullName evidence="1">alkaline phosphatase</fullName>
        <ecNumber evidence="1">3.1.3.1</ecNumber>
    </recommendedName>
</protein>
<reference evidence="6" key="1">
    <citation type="submission" date="2020-11" db="EMBL/GenBank/DDBJ databases">
        <authorList>
            <person name="Tran Van P."/>
        </authorList>
    </citation>
    <scope>NUCLEOTIDE SEQUENCE</scope>
</reference>
<dbReference type="GO" id="GO:0046872">
    <property type="term" value="F:metal ion binding"/>
    <property type="evidence" value="ECO:0007669"/>
    <property type="project" value="UniProtKB-KW"/>
</dbReference>
<dbReference type="PANTHER" id="PTHR11596:SF5">
    <property type="entry name" value="ALKALINE PHOSPHATASE"/>
    <property type="match status" value="1"/>
</dbReference>
<feature type="binding site" evidence="3">
    <location>
        <position position="222"/>
    </location>
    <ligand>
        <name>Zn(2+)</name>
        <dbReference type="ChEBI" id="CHEBI:29105"/>
        <label>2</label>
    </ligand>
</feature>
<evidence type="ECO:0000256" key="2">
    <source>
        <dbReference type="ARBA" id="ARBA00022553"/>
    </source>
</evidence>
<dbReference type="SUPFAM" id="SSF53649">
    <property type="entry name" value="Alkaline phosphatase-like"/>
    <property type="match status" value="1"/>
</dbReference>
<dbReference type="Gene3D" id="3.40.720.10">
    <property type="entry name" value="Alkaline Phosphatase, subunit A"/>
    <property type="match status" value="1"/>
</dbReference>
<dbReference type="EMBL" id="OA891695">
    <property type="protein sequence ID" value="CAD7284766.1"/>
    <property type="molecule type" value="Genomic_DNA"/>
</dbReference>
<keyword evidence="3" id="KW-0862">Zinc</keyword>
<dbReference type="SMART" id="SM00098">
    <property type="entry name" value="alkPPc"/>
    <property type="match status" value="1"/>
</dbReference>
<feature type="binding site" evidence="3">
    <location>
        <position position="181"/>
    </location>
    <ligand>
        <name>Zn(2+)</name>
        <dbReference type="ChEBI" id="CHEBI:29105"/>
        <label>2</label>
    </ligand>
</feature>
<accession>A0A7R9C012</accession>
<feature type="binding site" evidence="3">
    <location>
        <position position="21"/>
    </location>
    <ligand>
        <name>Mg(2+)</name>
        <dbReference type="ChEBI" id="CHEBI:18420"/>
    </ligand>
</feature>
<evidence type="ECO:0000256" key="1">
    <source>
        <dbReference type="ARBA" id="ARBA00012647"/>
    </source>
</evidence>
<proteinExistence type="inferred from homology"/>
<dbReference type="Pfam" id="PF00245">
    <property type="entry name" value="Alk_phosphatase"/>
    <property type="match status" value="1"/>
</dbReference>
<dbReference type="EMBL" id="CAJPEX010009658">
    <property type="protein sequence ID" value="CAG0924918.1"/>
    <property type="molecule type" value="Genomic_DNA"/>
</dbReference>
<evidence type="ECO:0000313" key="6">
    <source>
        <dbReference type="EMBL" id="CAD7284766.1"/>
    </source>
</evidence>
<keyword evidence="7" id="KW-1185">Reference proteome</keyword>
<dbReference type="Proteomes" id="UP000678499">
    <property type="component" value="Unassembled WGS sequence"/>
</dbReference>
<dbReference type="OrthoDB" id="5818554at2759"/>
<dbReference type="AlphaFoldDB" id="A0A7R9C012"/>
<keyword evidence="3" id="KW-0460">Magnesium</keyword>
<feature type="region of interest" description="Disordered" evidence="5">
    <location>
        <begin position="23"/>
        <end position="43"/>
    </location>
</feature>
<feature type="binding site" evidence="3">
    <location>
        <position position="185"/>
    </location>
    <ligand>
        <name>Zn(2+)</name>
        <dbReference type="ChEBI" id="CHEBI:29105"/>
        <label>2</label>
    </ligand>
</feature>
<gene>
    <name evidence="6" type="ORF">NMOB1V02_LOCUS12370</name>
</gene>
<feature type="binding site" evidence="3">
    <location>
        <position position="176"/>
    </location>
    <ligand>
        <name>Mg(2+)</name>
        <dbReference type="ChEBI" id="CHEBI:18420"/>
    </ligand>
</feature>
<keyword evidence="2" id="KW-0597">Phosphoprotein</keyword>
<feature type="binding site" evidence="3">
    <location>
        <position position="223"/>
    </location>
    <ligand>
        <name>Zn(2+)</name>
        <dbReference type="ChEBI" id="CHEBI:29105"/>
        <label>2</label>
    </ligand>
</feature>
<feature type="region of interest" description="Disordered" evidence="5">
    <location>
        <begin position="69"/>
        <end position="88"/>
    </location>
</feature>
<evidence type="ECO:0000256" key="5">
    <source>
        <dbReference type="SAM" id="MobiDB-lite"/>
    </source>
</evidence>